<feature type="compositionally biased region" description="Polar residues" evidence="1">
    <location>
        <begin position="68"/>
        <end position="80"/>
    </location>
</feature>
<dbReference type="Proteomes" id="UP000095192">
    <property type="component" value="Unassembled WGS sequence"/>
</dbReference>
<dbReference type="AlphaFoldDB" id="A0A1D3D0U6"/>
<keyword evidence="3" id="KW-1185">Reference proteome</keyword>
<evidence type="ECO:0000256" key="1">
    <source>
        <dbReference type="SAM" id="MobiDB-lite"/>
    </source>
</evidence>
<protein>
    <submittedName>
        <fullName evidence="2">Uncharacterized protein</fullName>
    </submittedName>
</protein>
<feature type="region of interest" description="Disordered" evidence="1">
    <location>
        <begin position="1"/>
        <end position="98"/>
    </location>
</feature>
<dbReference type="InParanoid" id="A0A1D3D0U6"/>
<accession>A0A1D3D0U6</accession>
<sequence length="98" mass="10830">MHQRPLLLDRALSRSKQRTNRMVGLREKGGTRRVRDRPLEIKGQNAGMAEDEGISNRDPTRPNAARISPSTSEAGSTQLPRTRCAAGPDVDSLHRSKS</sequence>
<gene>
    <name evidence="2" type="ORF">cyc_02509</name>
</gene>
<comment type="caution">
    <text evidence="2">The sequence shown here is derived from an EMBL/GenBank/DDBJ whole genome shotgun (WGS) entry which is preliminary data.</text>
</comment>
<dbReference type="VEuPathDB" id="ToxoDB:cyc_02509"/>
<evidence type="ECO:0000313" key="2">
    <source>
        <dbReference type="EMBL" id="OEH77076.1"/>
    </source>
</evidence>
<proteinExistence type="predicted"/>
<organism evidence="2 3">
    <name type="scientific">Cyclospora cayetanensis</name>
    <dbReference type="NCBI Taxonomy" id="88456"/>
    <lineage>
        <taxon>Eukaryota</taxon>
        <taxon>Sar</taxon>
        <taxon>Alveolata</taxon>
        <taxon>Apicomplexa</taxon>
        <taxon>Conoidasida</taxon>
        <taxon>Coccidia</taxon>
        <taxon>Eucoccidiorida</taxon>
        <taxon>Eimeriorina</taxon>
        <taxon>Eimeriidae</taxon>
        <taxon>Cyclospora</taxon>
    </lineage>
</organism>
<evidence type="ECO:0000313" key="3">
    <source>
        <dbReference type="Proteomes" id="UP000095192"/>
    </source>
</evidence>
<reference evidence="2 3" key="1">
    <citation type="journal article" date="2016" name="BMC Genomics">
        <title>Comparative genomics reveals Cyclospora cayetanensis possesses coccidia-like metabolism and invasion components but unique surface antigens.</title>
        <authorList>
            <person name="Liu S."/>
            <person name="Wang L."/>
            <person name="Zheng H."/>
            <person name="Xu Z."/>
            <person name="Roellig D.M."/>
            <person name="Li N."/>
            <person name="Frace M.A."/>
            <person name="Tang K."/>
            <person name="Arrowood M.J."/>
            <person name="Moss D.M."/>
            <person name="Zhang L."/>
            <person name="Feng Y."/>
            <person name="Xiao L."/>
        </authorList>
    </citation>
    <scope>NUCLEOTIDE SEQUENCE [LARGE SCALE GENOMIC DNA]</scope>
    <source>
        <strain evidence="2 3">CHN_HEN01</strain>
    </source>
</reference>
<dbReference type="EMBL" id="JROU02001228">
    <property type="protein sequence ID" value="OEH77076.1"/>
    <property type="molecule type" value="Genomic_DNA"/>
</dbReference>
<name>A0A1D3D0U6_9EIME</name>